<evidence type="ECO:0000256" key="3">
    <source>
        <dbReference type="ARBA" id="ARBA00022827"/>
    </source>
</evidence>
<accession>A0AAN8IAA1</accession>
<name>A0AAN8IAA1_9EURO</name>
<keyword evidence="2" id="KW-0285">Flavoprotein</keyword>
<dbReference type="GO" id="GO:0003954">
    <property type="term" value="F:NADH dehydrogenase activity"/>
    <property type="evidence" value="ECO:0007669"/>
    <property type="project" value="InterPro"/>
</dbReference>
<gene>
    <name evidence="8" type="ORF">OHC33_004022</name>
</gene>
<dbReference type="GO" id="GO:0005739">
    <property type="term" value="C:mitochondrion"/>
    <property type="evidence" value="ECO:0007669"/>
    <property type="project" value="UniProtKB-ARBA"/>
</dbReference>
<evidence type="ECO:0000256" key="1">
    <source>
        <dbReference type="ARBA" id="ARBA00005272"/>
    </source>
</evidence>
<evidence type="ECO:0000256" key="4">
    <source>
        <dbReference type="ARBA" id="ARBA00023002"/>
    </source>
</evidence>
<evidence type="ECO:0000259" key="7">
    <source>
        <dbReference type="Pfam" id="PF22366"/>
    </source>
</evidence>
<protein>
    <recommendedName>
        <fullName evidence="10">FAD/NAD(P)-binding domain-containing protein</fullName>
    </recommendedName>
</protein>
<dbReference type="SUPFAM" id="SSF51905">
    <property type="entry name" value="FAD/NAD(P)-binding domain"/>
    <property type="match status" value="2"/>
</dbReference>
<dbReference type="PANTHER" id="PTHR43706">
    <property type="entry name" value="NADH DEHYDROGENASE"/>
    <property type="match status" value="1"/>
</dbReference>
<dbReference type="InterPro" id="IPR045024">
    <property type="entry name" value="NDH-2"/>
</dbReference>
<feature type="domain" description="External alternative NADH-ubiquinone oxidoreductase-like C-terminal" evidence="7">
    <location>
        <begin position="512"/>
        <end position="578"/>
    </location>
</feature>
<dbReference type="InterPro" id="IPR023753">
    <property type="entry name" value="FAD/NAD-binding_dom"/>
</dbReference>
<evidence type="ECO:0000259" key="6">
    <source>
        <dbReference type="Pfam" id="PF07992"/>
    </source>
</evidence>
<evidence type="ECO:0000256" key="2">
    <source>
        <dbReference type="ARBA" id="ARBA00022630"/>
    </source>
</evidence>
<dbReference type="Pfam" id="PF22366">
    <property type="entry name" value="NDH2_C"/>
    <property type="match status" value="1"/>
</dbReference>
<dbReference type="PANTHER" id="PTHR43706:SF17">
    <property type="entry name" value="NADH DEHYDROGENASE (EUROFUNG)"/>
    <property type="match status" value="1"/>
</dbReference>
<dbReference type="Pfam" id="PF07992">
    <property type="entry name" value="Pyr_redox_2"/>
    <property type="match status" value="1"/>
</dbReference>
<keyword evidence="9" id="KW-1185">Reference proteome</keyword>
<keyword evidence="3" id="KW-0274">FAD</keyword>
<evidence type="ECO:0008006" key="10">
    <source>
        <dbReference type="Google" id="ProtNLM"/>
    </source>
</evidence>
<keyword evidence="5" id="KW-0520">NAD</keyword>
<dbReference type="AlphaFoldDB" id="A0AAN8IAA1"/>
<dbReference type="InterPro" id="IPR054585">
    <property type="entry name" value="NDH2-like_C"/>
</dbReference>
<proteinExistence type="inferred from homology"/>
<reference evidence="8 9" key="1">
    <citation type="submission" date="2022-12" db="EMBL/GenBank/DDBJ databases">
        <title>Genomic features and morphological characterization of a novel Knufia sp. strain isolated from spacecraft assembly facility.</title>
        <authorList>
            <person name="Teixeira M."/>
            <person name="Chander A.M."/>
            <person name="Stajich J.E."/>
            <person name="Venkateswaran K."/>
        </authorList>
    </citation>
    <scope>NUCLEOTIDE SEQUENCE [LARGE SCALE GENOMIC DNA]</scope>
    <source>
        <strain evidence="8 9">FJI-L2-BK-P2</strain>
    </source>
</reference>
<comment type="similarity">
    <text evidence="1">Belongs to the NADH dehydrogenase family.</text>
</comment>
<feature type="domain" description="FAD/NAD(P)-binding" evidence="6">
    <location>
        <begin position="54"/>
        <end position="377"/>
    </location>
</feature>
<dbReference type="Gene3D" id="3.50.50.100">
    <property type="match status" value="1"/>
</dbReference>
<evidence type="ECO:0000256" key="5">
    <source>
        <dbReference type="ARBA" id="ARBA00023027"/>
    </source>
</evidence>
<sequence>MKRSLKLCSHFPRIAGKRACSQKQHILPDSTRSFATSLRRLYADVADTKDSRERVVILGSGWAGYVVARNLDAKKYKVTVISPRTYFVFTPLLTDTAVGTLEFRNILESVRRANSDIEFVQGWADDVNFVAKTVDVEPSVLDPAQSYALIQSREGPAKENMLIPEEEKQLDKSVHLENHVPVFPVKYDKLIVTVGSYSQTFNTPGVKENAYFLKDVGDARKIRKRVLELFELCHMPFISDETKSQLLHFCVVGAGPTGMEFAGNLSDLIQQDMSRIHPQLMKFVKITLYDVAPKILPMFDAALADYASKQYARHNISIKTSHHVEELRKGPPNMKDASQRQDQIPAGRAFTLRTTEDGETGCGMCVWSTGLMNNPFVAKALSRVRRFPVESAQVTEGSPIDQSNPRQWIIQRNPKTGSIIVDDHFRIQLQTESASSEKSSENAGHAIMQDAFAIGDCANIGGLTPPLPATAQVANQQAQYLSSAFNKHYSSATSKFDHESYASSQGFNYHNRGVMTFLGSSKAVLQGPNTDRKGAGQGLKGFLAYAIWRGAYLTMTLSWRNKFLIPIQWLAVKLFGRHISRF</sequence>
<dbReference type="PRINTS" id="PR00368">
    <property type="entry name" value="FADPNR"/>
</dbReference>
<dbReference type="Proteomes" id="UP001316803">
    <property type="component" value="Unassembled WGS sequence"/>
</dbReference>
<evidence type="ECO:0000313" key="9">
    <source>
        <dbReference type="Proteomes" id="UP001316803"/>
    </source>
</evidence>
<organism evidence="8 9">
    <name type="scientific">Knufia fluminis</name>
    <dbReference type="NCBI Taxonomy" id="191047"/>
    <lineage>
        <taxon>Eukaryota</taxon>
        <taxon>Fungi</taxon>
        <taxon>Dikarya</taxon>
        <taxon>Ascomycota</taxon>
        <taxon>Pezizomycotina</taxon>
        <taxon>Eurotiomycetes</taxon>
        <taxon>Chaetothyriomycetidae</taxon>
        <taxon>Chaetothyriales</taxon>
        <taxon>Trichomeriaceae</taxon>
        <taxon>Knufia</taxon>
    </lineage>
</organism>
<comment type="caution">
    <text evidence="8">The sequence shown here is derived from an EMBL/GenBank/DDBJ whole genome shotgun (WGS) entry which is preliminary data.</text>
</comment>
<keyword evidence="4" id="KW-0560">Oxidoreductase</keyword>
<evidence type="ECO:0000313" key="8">
    <source>
        <dbReference type="EMBL" id="KAK5955340.1"/>
    </source>
</evidence>
<dbReference type="InterPro" id="IPR036188">
    <property type="entry name" value="FAD/NAD-bd_sf"/>
</dbReference>
<dbReference type="EMBL" id="JAKLMC020000007">
    <property type="protein sequence ID" value="KAK5955340.1"/>
    <property type="molecule type" value="Genomic_DNA"/>
</dbReference>